<comment type="caution">
    <text evidence="1">The sequence shown here is derived from an EMBL/GenBank/DDBJ whole genome shotgun (WGS) entry which is preliminary data.</text>
</comment>
<gene>
    <name evidence="1" type="ORF">MILVUS5_LOCUS28588</name>
</gene>
<accession>A0ACB0L127</accession>
<dbReference type="Proteomes" id="UP001177021">
    <property type="component" value="Unassembled WGS sequence"/>
</dbReference>
<keyword evidence="2" id="KW-1185">Reference proteome</keyword>
<proteinExistence type="predicted"/>
<organism evidence="1 2">
    <name type="scientific">Trifolium pratense</name>
    <name type="common">Red clover</name>
    <dbReference type="NCBI Taxonomy" id="57577"/>
    <lineage>
        <taxon>Eukaryota</taxon>
        <taxon>Viridiplantae</taxon>
        <taxon>Streptophyta</taxon>
        <taxon>Embryophyta</taxon>
        <taxon>Tracheophyta</taxon>
        <taxon>Spermatophyta</taxon>
        <taxon>Magnoliopsida</taxon>
        <taxon>eudicotyledons</taxon>
        <taxon>Gunneridae</taxon>
        <taxon>Pentapetalae</taxon>
        <taxon>rosids</taxon>
        <taxon>fabids</taxon>
        <taxon>Fabales</taxon>
        <taxon>Fabaceae</taxon>
        <taxon>Papilionoideae</taxon>
        <taxon>50 kb inversion clade</taxon>
        <taxon>NPAAA clade</taxon>
        <taxon>Hologalegina</taxon>
        <taxon>IRL clade</taxon>
        <taxon>Trifolieae</taxon>
        <taxon>Trifolium</taxon>
    </lineage>
</organism>
<evidence type="ECO:0000313" key="1">
    <source>
        <dbReference type="EMBL" id="CAJ2663097.1"/>
    </source>
</evidence>
<evidence type="ECO:0000313" key="2">
    <source>
        <dbReference type="Proteomes" id="UP001177021"/>
    </source>
</evidence>
<dbReference type="EMBL" id="CASHSV030000409">
    <property type="protein sequence ID" value="CAJ2663097.1"/>
    <property type="molecule type" value="Genomic_DNA"/>
</dbReference>
<sequence length="111" mass="12792">MHMICCGPFCDKERAYVTERQRWKEDTHSGAPTHHSNGDVFVCKSHNCQETRKLKQQCTLCKARSCQGFCLCDLNIVPNCQYHSKYCLIDNSCMIDIRLPPQLAADTNRHD</sequence>
<name>A0ACB0L127_TRIPR</name>
<protein>
    <submittedName>
        <fullName evidence="1">Uncharacterized protein</fullName>
    </submittedName>
</protein>
<reference evidence="1" key="1">
    <citation type="submission" date="2023-10" db="EMBL/GenBank/DDBJ databases">
        <authorList>
            <person name="Rodriguez Cubillos JULIANA M."/>
            <person name="De Vega J."/>
        </authorList>
    </citation>
    <scope>NUCLEOTIDE SEQUENCE</scope>
</reference>